<name>A0A3G4ZSD3_9VIRU</name>
<sequence length="232" mass="27213">MDKEDYLFKEKDIIIISHGTKLYFYKDVLIKNSNVFAQMLSHGMKENKDGKIEISNEYDVTTVTELLKVLHPLIQYEITRVNVFMLIQIAHHYQFHNILKKCISILNTYYETSMTTDNVISAILQLQQLINYYSQDGNFCGELECSLDNLIMTFAKCSKKIIIKDLVGKLPKEILERLVCELSESKCVTVDNYDNFIKDIRQVMVEHYDKKRLEPKYNDLCIKHNILLPDIQ</sequence>
<dbReference type="SUPFAM" id="SSF54695">
    <property type="entry name" value="POZ domain"/>
    <property type="match status" value="1"/>
</dbReference>
<protein>
    <recommendedName>
        <fullName evidence="2">BTB domain-containing protein</fullName>
    </recommendedName>
</protein>
<evidence type="ECO:0000313" key="3">
    <source>
        <dbReference type="EMBL" id="AYV77795.1"/>
    </source>
</evidence>
<gene>
    <name evidence="3" type="ORF">Edafosvirus1_126</name>
</gene>
<dbReference type="InterPro" id="IPR000210">
    <property type="entry name" value="BTB/POZ_dom"/>
</dbReference>
<organism evidence="3">
    <name type="scientific">Edafosvirus sp</name>
    <dbReference type="NCBI Taxonomy" id="2487765"/>
    <lineage>
        <taxon>Viruses</taxon>
        <taxon>Varidnaviria</taxon>
        <taxon>Bamfordvirae</taxon>
        <taxon>Nucleocytoviricota</taxon>
        <taxon>Megaviricetes</taxon>
        <taxon>Imitervirales</taxon>
        <taxon>Mimiviridae</taxon>
        <taxon>Klosneuvirinae</taxon>
    </lineage>
</organism>
<dbReference type="Gene3D" id="3.30.710.10">
    <property type="entry name" value="Potassium Channel Kv1.1, Chain A"/>
    <property type="match status" value="1"/>
</dbReference>
<dbReference type="EMBL" id="MK072066">
    <property type="protein sequence ID" value="AYV77795.1"/>
    <property type="molecule type" value="Genomic_DNA"/>
</dbReference>
<evidence type="ECO:0000256" key="1">
    <source>
        <dbReference type="ARBA" id="ARBA00006497"/>
    </source>
</evidence>
<comment type="similarity">
    <text evidence="1">Belongs to the mimivirus BTB/WD family.</text>
</comment>
<proteinExistence type="inferred from homology"/>
<dbReference type="PROSITE" id="PS50097">
    <property type="entry name" value="BTB"/>
    <property type="match status" value="1"/>
</dbReference>
<evidence type="ECO:0000259" key="2">
    <source>
        <dbReference type="PROSITE" id="PS50097"/>
    </source>
</evidence>
<dbReference type="InterPro" id="IPR011333">
    <property type="entry name" value="SKP1/BTB/POZ_sf"/>
</dbReference>
<feature type="domain" description="BTB" evidence="2">
    <location>
        <begin position="11"/>
        <end position="71"/>
    </location>
</feature>
<dbReference type="CDD" id="cd18186">
    <property type="entry name" value="BTB_POZ_ZBTB_KLHL-like"/>
    <property type="match status" value="1"/>
</dbReference>
<dbReference type="Pfam" id="PF00651">
    <property type="entry name" value="BTB"/>
    <property type="match status" value="1"/>
</dbReference>
<accession>A0A3G4ZSD3</accession>
<dbReference type="SMART" id="SM00225">
    <property type="entry name" value="BTB"/>
    <property type="match status" value="1"/>
</dbReference>
<reference evidence="3" key="1">
    <citation type="submission" date="2018-10" db="EMBL/GenBank/DDBJ databases">
        <title>Hidden diversity of soil giant viruses.</title>
        <authorList>
            <person name="Schulz F."/>
            <person name="Alteio L."/>
            <person name="Goudeau D."/>
            <person name="Ryan E.M."/>
            <person name="Malmstrom R.R."/>
            <person name="Blanchard J."/>
            <person name="Woyke T."/>
        </authorList>
    </citation>
    <scope>NUCLEOTIDE SEQUENCE</scope>
    <source>
        <strain evidence="3">EDV1</strain>
    </source>
</reference>